<proteinExistence type="predicted"/>
<sequence>MTISPRAVEFVRHSPCQSPPLPLKPLIIALTLCLTAQARAACDNVAPASGTTVTCTGTDGVVAAQTGSTGVNVSVQQGATISSVRTTADVATITVDTSSTITNSGTVSITGTNSPQPGRGAAILGAHDNNVLVNTSTGVISTSGYENDGMAVNGNHGSLTNNGTITVNGPNAFGMTAAWGQSSGLGLNSTFVNTGTITANGGGSRAISVVGGQSTVTNSGTLITTGGTASNRSFTVFMQGNNNNVTNSGYIEARGVNSDAVVSNTASGFTSSIVNQSGGQIISRQGYGVRTVNGTISITNAGLIESDAGTAIP</sequence>
<keyword evidence="1" id="KW-0732">Signal</keyword>
<dbReference type="AlphaFoldDB" id="A0A192B1C3"/>
<dbReference type="RefSeq" id="WP_245725533.1">
    <property type="nucleotide sequence ID" value="NZ_CP011253.3"/>
</dbReference>
<dbReference type="KEGG" id="pox:MB84_31110"/>
<evidence type="ECO:0000313" key="2">
    <source>
        <dbReference type="EMBL" id="ANJ87119.1"/>
    </source>
</evidence>
<name>A0A192B1C3_9BURK</name>
<gene>
    <name evidence="2" type="ORF">MB84_31110</name>
</gene>
<evidence type="ECO:0008006" key="4">
    <source>
        <dbReference type="Google" id="ProtNLM"/>
    </source>
</evidence>
<reference evidence="2" key="1">
    <citation type="submission" date="2016-06" db="EMBL/GenBank/DDBJ databases">
        <title>Pandoraea oxalativorans DSM 23570 Genome Sequencing.</title>
        <authorList>
            <person name="Ee R."/>
            <person name="Lim Y.-L."/>
            <person name="Yong D."/>
            <person name="Yin W.-F."/>
            <person name="Chan K.-G."/>
        </authorList>
    </citation>
    <scope>NUCLEOTIDE SEQUENCE</scope>
    <source>
        <strain evidence="2">DSM 23570</strain>
    </source>
</reference>
<evidence type="ECO:0000313" key="3">
    <source>
        <dbReference type="Proteomes" id="UP000035050"/>
    </source>
</evidence>
<dbReference type="EMBL" id="CP011253">
    <property type="protein sequence ID" value="ANJ87119.1"/>
    <property type="molecule type" value="Genomic_DNA"/>
</dbReference>
<dbReference type="Gene3D" id="2.160.20.20">
    <property type="match status" value="1"/>
</dbReference>
<keyword evidence="3" id="KW-1185">Reference proteome</keyword>
<organism evidence="2 3">
    <name type="scientific">Pandoraea oxalativorans</name>
    <dbReference type="NCBI Taxonomy" id="573737"/>
    <lineage>
        <taxon>Bacteria</taxon>
        <taxon>Pseudomonadati</taxon>
        <taxon>Pseudomonadota</taxon>
        <taxon>Betaproteobacteria</taxon>
        <taxon>Burkholderiales</taxon>
        <taxon>Burkholderiaceae</taxon>
        <taxon>Pandoraea</taxon>
    </lineage>
</organism>
<evidence type="ECO:0000256" key="1">
    <source>
        <dbReference type="SAM" id="SignalP"/>
    </source>
</evidence>
<feature type="chain" id="PRO_5008251170" description="Autotransporter outer membrane beta-barrel domain-containing protein" evidence="1">
    <location>
        <begin position="41"/>
        <end position="313"/>
    </location>
</feature>
<protein>
    <recommendedName>
        <fullName evidence="4">Autotransporter outer membrane beta-barrel domain-containing protein</fullName>
    </recommendedName>
</protein>
<dbReference type="InterPro" id="IPR012332">
    <property type="entry name" value="Autotransporter_pectin_lyase_C"/>
</dbReference>
<dbReference type="Proteomes" id="UP000035050">
    <property type="component" value="Chromosome"/>
</dbReference>
<accession>A0A192B1C3</accession>
<feature type="signal peptide" evidence="1">
    <location>
        <begin position="1"/>
        <end position="40"/>
    </location>
</feature>